<accession>A0A8R1ICI9</accession>
<dbReference type="InterPro" id="IPR048703">
    <property type="entry name" value="Tnp_Tc3-like_HTH"/>
</dbReference>
<dbReference type="SUPFAM" id="SSF46689">
    <property type="entry name" value="Homeodomain-like"/>
    <property type="match status" value="2"/>
</dbReference>
<dbReference type="Gene3D" id="3.30.420.10">
    <property type="entry name" value="Ribonuclease H-like superfamily/Ribonuclease H"/>
    <property type="match status" value="1"/>
</dbReference>
<dbReference type="Pfam" id="PF11427">
    <property type="entry name" value="HTH_Tnp_Tc3_1"/>
    <property type="match status" value="1"/>
</dbReference>
<evidence type="ECO:0000259" key="3">
    <source>
        <dbReference type="Pfam" id="PF13358"/>
    </source>
</evidence>
<protein>
    <recommendedName>
        <fullName evidence="7">Tc1-like transposase DDE domain-containing protein</fullName>
    </recommendedName>
</protein>
<reference evidence="6" key="1">
    <citation type="submission" date="2010-08" db="EMBL/GenBank/DDBJ databases">
        <authorList>
            <consortium name="Caenorhabditis japonica Sequencing Consortium"/>
            <person name="Wilson R.K."/>
        </authorList>
    </citation>
    <scope>NUCLEOTIDE SEQUENCE [LARGE SCALE GENOMIC DNA]</scope>
    <source>
        <strain evidence="6">DF5081</strain>
    </source>
</reference>
<dbReference type="InterPro" id="IPR025898">
    <property type="entry name" value="Tc3_transposase_DNA-bd_dom"/>
</dbReference>
<dbReference type="InterPro" id="IPR009057">
    <property type="entry name" value="Homeodomain-like_sf"/>
</dbReference>
<feature type="domain" description="Tc1-like transposase DDE" evidence="3">
    <location>
        <begin position="140"/>
        <end position="288"/>
    </location>
</feature>
<dbReference type="PANTHER" id="PTHR23022">
    <property type="entry name" value="TRANSPOSABLE ELEMENT-RELATED"/>
    <property type="match status" value="1"/>
</dbReference>
<feature type="domain" description="Transposable element Tc3 transposase-like DNA-binding HTH" evidence="4">
    <location>
        <begin position="64"/>
        <end position="102"/>
    </location>
</feature>
<reference evidence="5" key="2">
    <citation type="submission" date="2022-06" db="UniProtKB">
        <authorList>
            <consortium name="EnsemblMetazoa"/>
        </authorList>
    </citation>
    <scope>IDENTIFICATION</scope>
    <source>
        <strain evidence="5">DF5081</strain>
    </source>
</reference>
<dbReference type="EnsemblMetazoa" id="CJA21240.1">
    <property type="protein sequence ID" value="CJA21240.1"/>
    <property type="gene ID" value="WBGene00176812"/>
</dbReference>
<sequence length="336" mass="39007">MPRGNHLCGTEQVQIKTFNTAGWSIRAIALHLKRSKKCISNFLNNPEHYNQYPKSGAPPKLSIRDKRNIVRHASNSMKSCNDIKRELNLKVSKQTIWRAINKDPNLVRNVMKPAPRLTDLHKVRRLEFARSNMATNWNEIIFSDEKKFNLDGPDGYKSYWHDLRKDKLFFSKRNFGGGSVMVWGAFSVAGLLDLAFVSTRMNSSEYQDVLQGHLLPFRRRFNRRRFVFQQDNAAIHVSNSTLDWFKSKKVDVLPWPACSPDLNPMENIWGELVRRVYAQGKQYNSVNSLKAGILNEWKNIEHEFENQTTQYIPNLINSMPNRVYDVITLKGCATKY</sequence>
<evidence type="ECO:0000313" key="6">
    <source>
        <dbReference type="Proteomes" id="UP000005237"/>
    </source>
</evidence>
<dbReference type="InterPro" id="IPR052338">
    <property type="entry name" value="Transposase_5"/>
</dbReference>
<proteinExistence type="predicted"/>
<dbReference type="Proteomes" id="UP000005237">
    <property type="component" value="Unassembled WGS sequence"/>
</dbReference>
<evidence type="ECO:0000256" key="1">
    <source>
        <dbReference type="ARBA" id="ARBA00004123"/>
    </source>
</evidence>
<dbReference type="GO" id="GO:0003677">
    <property type="term" value="F:DNA binding"/>
    <property type="evidence" value="ECO:0007669"/>
    <property type="project" value="InterPro"/>
</dbReference>
<dbReference type="InterPro" id="IPR038717">
    <property type="entry name" value="Tc1-like_DDE_dom"/>
</dbReference>
<evidence type="ECO:0008006" key="7">
    <source>
        <dbReference type="Google" id="ProtNLM"/>
    </source>
</evidence>
<dbReference type="GO" id="GO:0005634">
    <property type="term" value="C:nucleus"/>
    <property type="evidence" value="ECO:0007669"/>
    <property type="project" value="UniProtKB-SubCell"/>
</dbReference>
<dbReference type="PANTHER" id="PTHR23022:SF129">
    <property type="entry name" value="TRANSPOSABLE ELEMENT TC3 TRANSPOSASE"/>
    <property type="match status" value="1"/>
</dbReference>
<evidence type="ECO:0000259" key="2">
    <source>
        <dbReference type="Pfam" id="PF11427"/>
    </source>
</evidence>
<comment type="subcellular location">
    <subcellularLocation>
        <location evidence="1">Nucleus</location>
    </subcellularLocation>
</comment>
<dbReference type="Gene3D" id="1.10.10.10">
    <property type="entry name" value="Winged helix-like DNA-binding domain superfamily/Winged helix DNA-binding domain"/>
    <property type="match status" value="1"/>
</dbReference>
<organism evidence="5 6">
    <name type="scientific">Caenorhabditis japonica</name>
    <dbReference type="NCBI Taxonomy" id="281687"/>
    <lineage>
        <taxon>Eukaryota</taxon>
        <taxon>Metazoa</taxon>
        <taxon>Ecdysozoa</taxon>
        <taxon>Nematoda</taxon>
        <taxon>Chromadorea</taxon>
        <taxon>Rhabditida</taxon>
        <taxon>Rhabditina</taxon>
        <taxon>Rhabditomorpha</taxon>
        <taxon>Rhabditoidea</taxon>
        <taxon>Rhabditidae</taxon>
        <taxon>Peloderinae</taxon>
        <taxon>Caenorhabditis</taxon>
    </lineage>
</organism>
<evidence type="ECO:0000259" key="4">
    <source>
        <dbReference type="Pfam" id="PF21517"/>
    </source>
</evidence>
<keyword evidence="6" id="KW-1185">Reference proteome</keyword>
<dbReference type="InterPro" id="IPR036388">
    <property type="entry name" value="WH-like_DNA-bd_sf"/>
</dbReference>
<dbReference type="InterPro" id="IPR036397">
    <property type="entry name" value="RNaseH_sf"/>
</dbReference>
<feature type="domain" description="Tc3 transposase DNA binding" evidence="2">
    <location>
        <begin position="3"/>
        <end position="49"/>
    </location>
</feature>
<dbReference type="AlphaFoldDB" id="A0A8R1ICI9"/>
<dbReference type="Pfam" id="PF21517">
    <property type="entry name" value="HTH_Tnp_Tc3_2_like"/>
    <property type="match status" value="1"/>
</dbReference>
<evidence type="ECO:0000313" key="5">
    <source>
        <dbReference type="EnsemblMetazoa" id="CJA21240.1"/>
    </source>
</evidence>
<name>A0A8R1ICI9_CAEJA</name>
<dbReference type="Pfam" id="PF13358">
    <property type="entry name" value="DDE_3"/>
    <property type="match status" value="1"/>
</dbReference>
<dbReference type="Gene3D" id="1.10.10.60">
    <property type="entry name" value="Homeodomain-like"/>
    <property type="match status" value="1"/>
</dbReference>